<dbReference type="PIRSF" id="PIRSF036628">
    <property type="entry name" value="IolB"/>
    <property type="match status" value="1"/>
</dbReference>
<dbReference type="EMBL" id="FXUF01000001">
    <property type="protein sequence ID" value="SMP38541.1"/>
    <property type="molecule type" value="Genomic_DNA"/>
</dbReference>
<keyword evidence="1 2" id="KW-0413">Isomerase</keyword>
<protein>
    <submittedName>
        <fullName evidence="2">5-deoxy-glucuronate isomerase</fullName>
    </submittedName>
</protein>
<sequence>MRIKQQQPFKTGYNAITEMTGVHPEMLMDFGILKLPAEEYYSDHLPYERIFVLLYGEITIAWENRQEHVSRSTFLDDQLWCLNVPAGTAVKIVGVAPDSEMAVIRTENEKKFQAVVRSGSEIIKEVRGEGTMNETGTRIVRTAHNVDLSPDSNIMFGEDVHYPGKWAGFPSHHHQQPEIYFYKLQPENGFGLMKLGEEAVLLENNDTVLIAPNLVHPQVSAPGYAMYFLWVIRHLKDNPYIAPTFEEEHLWVEKPDAKIWPEK</sequence>
<evidence type="ECO:0000313" key="2">
    <source>
        <dbReference type="EMBL" id="SMP38541.1"/>
    </source>
</evidence>
<keyword evidence="3" id="KW-1185">Reference proteome</keyword>
<dbReference type="RefSeq" id="WP_283407476.1">
    <property type="nucleotide sequence ID" value="NZ_FXUF01000001.1"/>
</dbReference>
<dbReference type="InterPro" id="IPR011051">
    <property type="entry name" value="RmlC_Cupin_sf"/>
</dbReference>
<dbReference type="InterPro" id="IPR014710">
    <property type="entry name" value="RmlC-like_jellyroll"/>
</dbReference>
<dbReference type="InterPro" id="IPR021120">
    <property type="entry name" value="KduI/IolB_isomerase"/>
</dbReference>
<gene>
    <name evidence="2" type="ORF">SAMN06296020_101114</name>
</gene>
<dbReference type="PANTHER" id="PTHR39193:SF1">
    <property type="entry name" value="5-DEOXY-GLUCURONATE ISOMERASE"/>
    <property type="match status" value="1"/>
</dbReference>
<organism evidence="2 3">
    <name type="scientific">Anoxynatronum buryatiense</name>
    <dbReference type="NCBI Taxonomy" id="489973"/>
    <lineage>
        <taxon>Bacteria</taxon>
        <taxon>Bacillati</taxon>
        <taxon>Bacillota</taxon>
        <taxon>Clostridia</taxon>
        <taxon>Eubacteriales</taxon>
        <taxon>Clostridiaceae</taxon>
        <taxon>Anoxynatronum</taxon>
    </lineage>
</organism>
<dbReference type="GO" id="GO:0019310">
    <property type="term" value="P:inositol catabolic process"/>
    <property type="evidence" value="ECO:0007669"/>
    <property type="project" value="InterPro"/>
</dbReference>
<evidence type="ECO:0000256" key="1">
    <source>
        <dbReference type="ARBA" id="ARBA00023235"/>
    </source>
</evidence>
<name>A0AA45WSS6_9CLOT</name>
<dbReference type="Gene3D" id="2.60.120.10">
    <property type="entry name" value="Jelly Rolls"/>
    <property type="match status" value="2"/>
</dbReference>
<accession>A0AA45WSS6</accession>
<dbReference type="Pfam" id="PF04962">
    <property type="entry name" value="KduI"/>
    <property type="match status" value="1"/>
</dbReference>
<dbReference type="PANTHER" id="PTHR39193">
    <property type="entry name" value="5-DEOXY-GLUCURONATE ISOMERASE"/>
    <property type="match status" value="1"/>
</dbReference>
<dbReference type="SUPFAM" id="SSF51182">
    <property type="entry name" value="RmlC-like cupins"/>
    <property type="match status" value="1"/>
</dbReference>
<evidence type="ECO:0000313" key="3">
    <source>
        <dbReference type="Proteomes" id="UP001158066"/>
    </source>
</evidence>
<proteinExistence type="predicted"/>
<comment type="caution">
    <text evidence="2">The sequence shown here is derived from an EMBL/GenBank/DDBJ whole genome shotgun (WGS) entry which is preliminary data.</text>
</comment>
<dbReference type="GO" id="GO:0008880">
    <property type="term" value="F:glucuronate isomerase activity"/>
    <property type="evidence" value="ECO:0007669"/>
    <property type="project" value="InterPro"/>
</dbReference>
<dbReference type="InterPro" id="IPR024203">
    <property type="entry name" value="Deoxy-glucuronate_isom_IolB"/>
</dbReference>
<dbReference type="Proteomes" id="UP001158066">
    <property type="component" value="Unassembled WGS sequence"/>
</dbReference>
<reference evidence="2" key="1">
    <citation type="submission" date="2017-05" db="EMBL/GenBank/DDBJ databases">
        <authorList>
            <person name="Varghese N."/>
            <person name="Submissions S."/>
        </authorList>
    </citation>
    <scope>NUCLEOTIDE SEQUENCE</scope>
    <source>
        <strain evidence="2">Su22</strain>
    </source>
</reference>
<dbReference type="AlphaFoldDB" id="A0AA45WSS6"/>